<dbReference type="Proteomes" id="UP001524499">
    <property type="component" value="Unassembled WGS sequence"/>
</dbReference>
<dbReference type="EMBL" id="JANIBJ010000013">
    <property type="protein sequence ID" value="MCQ8104202.1"/>
    <property type="molecule type" value="Genomic_DNA"/>
</dbReference>
<protein>
    <submittedName>
        <fullName evidence="2">Uncharacterized protein</fullName>
    </submittedName>
</protein>
<accession>A0ABT1TFG2</accession>
<gene>
    <name evidence="2" type="ORF">NP590_08805</name>
</gene>
<dbReference type="RefSeq" id="WP_256601977.1">
    <property type="nucleotide sequence ID" value="NZ_JANIBJ010000013.1"/>
</dbReference>
<evidence type="ECO:0000313" key="2">
    <source>
        <dbReference type="EMBL" id="MCQ8104202.1"/>
    </source>
</evidence>
<evidence type="ECO:0000256" key="1">
    <source>
        <dbReference type="SAM" id="MobiDB-lite"/>
    </source>
</evidence>
<comment type="caution">
    <text evidence="2">The sequence shown here is derived from an EMBL/GenBank/DDBJ whole genome shotgun (WGS) entry which is preliminary data.</text>
</comment>
<sequence>MSEQRKERLPHLLIKDSVTTESYSRPTQAMGGAGLKTPSRDRQAHSQQLIEQVQHIQSQEAGIIEQQKAFGLDVGNGLYLAFESEPDFELKFASL</sequence>
<proteinExistence type="predicted"/>
<evidence type="ECO:0000313" key="3">
    <source>
        <dbReference type="Proteomes" id="UP001524499"/>
    </source>
</evidence>
<keyword evidence="3" id="KW-1185">Reference proteome</keyword>
<reference evidence="2 3" key="1">
    <citation type="submission" date="2022-07" db="EMBL/GenBank/DDBJ databases">
        <title>Methylomonas rivi sp. nov., Methylomonas rosea sp. nov., Methylomonas aureus sp. nov. and Methylomonas subterranea sp. nov., four novel methanotrophs isolated from a freshwater creek and the deep terrestrial subsurface.</title>
        <authorList>
            <person name="Abin C."/>
            <person name="Sankaranarayanan K."/>
            <person name="Garner C."/>
            <person name="Sindelar R."/>
            <person name="Kotary K."/>
            <person name="Garner R."/>
            <person name="Barclay S."/>
            <person name="Lawson P."/>
            <person name="Krumholz L."/>
        </authorList>
    </citation>
    <scope>NUCLEOTIDE SEQUENCE [LARGE SCALE GENOMIC DNA]</scope>
    <source>
        <strain evidence="2 3">SURF-2</strain>
    </source>
</reference>
<organism evidence="2 3">
    <name type="scientific">Methylomonas subterranea</name>
    <dbReference type="NCBI Taxonomy" id="2952225"/>
    <lineage>
        <taxon>Bacteria</taxon>
        <taxon>Pseudomonadati</taxon>
        <taxon>Pseudomonadota</taxon>
        <taxon>Gammaproteobacteria</taxon>
        <taxon>Methylococcales</taxon>
        <taxon>Methylococcaceae</taxon>
        <taxon>Methylomonas</taxon>
    </lineage>
</organism>
<feature type="region of interest" description="Disordered" evidence="1">
    <location>
        <begin position="20"/>
        <end position="44"/>
    </location>
</feature>
<name>A0ABT1TFG2_9GAMM</name>